<evidence type="ECO:0000313" key="3">
    <source>
        <dbReference type="Proteomes" id="UP000823854"/>
    </source>
</evidence>
<dbReference type="AlphaFoldDB" id="A0A9D2PY98"/>
<keyword evidence="2" id="KW-0378">Hydrolase</keyword>
<gene>
    <name evidence="2" type="ORF">H9932_02160</name>
</gene>
<organism evidence="2 3">
    <name type="scientific">Candidatus Brachybacterium intestinipullorum</name>
    <dbReference type="NCBI Taxonomy" id="2838512"/>
    <lineage>
        <taxon>Bacteria</taxon>
        <taxon>Bacillati</taxon>
        <taxon>Actinomycetota</taxon>
        <taxon>Actinomycetes</taxon>
        <taxon>Micrococcales</taxon>
        <taxon>Dermabacteraceae</taxon>
        <taxon>Brachybacterium</taxon>
    </lineage>
</organism>
<protein>
    <submittedName>
        <fullName evidence="2">Alpha/beta hydrolase</fullName>
    </submittedName>
</protein>
<dbReference type="InterPro" id="IPR000073">
    <property type="entry name" value="AB_hydrolase_1"/>
</dbReference>
<dbReference type="PANTHER" id="PTHR43798">
    <property type="entry name" value="MONOACYLGLYCEROL LIPASE"/>
    <property type="match status" value="1"/>
</dbReference>
<dbReference type="SUPFAM" id="SSF53474">
    <property type="entry name" value="alpha/beta-Hydrolases"/>
    <property type="match status" value="1"/>
</dbReference>
<comment type="caution">
    <text evidence="2">The sequence shown here is derived from an EMBL/GenBank/DDBJ whole genome shotgun (WGS) entry which is preliminary data.</text>
</comment>
<evidence type="ECO:0000259" key="1">
    <source>
        <dbReference type="Pfam" id="PF12697"/>
    </source>
</evidence>
<dbReference type="GO" id="GO:0016020">
    <property type="term" value="C:membrane"/>
    <property type="evidence" value="ECO:0007669"/>
    <property type="project" value="TreeGrafter"/>
</dbReference>
<sequence length="274" mass="28562">MTAPEAPAPRAVGPAAPPWPVVLVHGTRTSHSQWDLQTPSLRAAGHPVITPDLPGHGTDRGAPFTLEAAEAVIEDAVQAAHAATGLPVHLVGSSLGGMLAIHSAARLSTPPRPVLGSVIACGAAVQPTPGAARLYARLMTAGDLLPSMRSGTAAFPFTWLLGPVGARAYLRGGRADRDVVAPAFAAVASLDLRSELARIPVPVTFLHGRGDQLRLHERSFAAAAPHGRLELLPYGNHMVNLVRPERFTADLLRVLARAETTSPGPVTAPARHGR</sequence>
<proteinExistence type="predicted"/>
<dbReference type="Gene3D" id="3.40.50.1820">
    <property type="entry name" value="alpha/beta hydrolase"/>
    <property type="match status" value="1"/>
</dbReference>
<dbReference type="Pfam" id="PF12697">
    <property type="entry name" value="Abhydrolase_6"/>
    <property type="match status" value="1"/>
</dbReference>
<dbReference type="GO" id="GO:0016787">
    <property type="term" value="F:hydrolase activity"/>
    <property type="evidence" value="ECO:0007669"/>
    <property type="project" value="UniProtKB-KW"/>
</dbReference>
<dbReference type="EMBL" id="DWWC01000041">
    <property type="protein sequence ID" value="HJC68468.1"/>
    <property type="molecule type" value="Genomic_DNA"/>
</dbReference>
<reference evidence="2" key="2">
    <citation type="submission" date="2021-04" db="EMBL/GenBank/DDBJ databases">
        <authorList>
            <person name="Gilroy R."/>
        </authorList>
    </citation>
    <scope>NUCLEOTIDE SEQUENCE</scope>
    <source>
        <strain evidence="2">CHK130-7132</strain>
    </source>
</reference>
<dbReference type="Proteomes" id="UP000823854">
    <property type="component" value="Unassembled WGS sequence"/>
</dbReference>
<dbReference type="PANTHER" id="PTHR43798:SF33">
    <property type="entry name" value="HYDROLASE, PUTATIVE (AFU_ORTHOLOGUE AFUA_2G14860)-RELATED"/>
    <property type="match status" value="1"/>
</dbReference>
<feature type="domain" description="AB hydrolase-1" evidence="1">
    <location>
        <begin position="21"/>
        <end position="248"/>
    </location>
</feature>
<name>A0A9D2PY98_9MICO</name>
<reference evidence="2" key="1">
    <citation type="journal article" date="2021" name="PeerJ">
        <title>Extensive microbial diversity within the chicken gut microbiome revealed by metagenomics and culture.</title>
        <authorList>
            <person name="Gilroy R."/>
            <person name="Ravi A."/>
            <person name="Getino M."/>
            <person name="Pursley I."/>
            <person name="Horton D.L."/>
            <person name="Alikhan N.F."/>
            <person name="Baker D."/>
            <person name="Gharbi K."/>
            <person name="Hall N."/>
            <person name="Watson M."/>
            <person name="Adriaenssens E.M."/>
            <person name="Foster-Nyarko E."/>
            <person name="Jarju S."/>
            <person name="Secka A."/>
            <person name="Antonio M."/>
            <person name="Oren A."/>
            <person name="Chaudhuri R.R."/>
            <person name="La Ragione R."/>
            <person name="Hildebrand F."/>
            <person name="Pallen M.J."/>
        </authorList>
    </citation>
    <scope>NUCLEOTIDE SEQUENCE</scope>
    <source>
        <strain evidence="2">CHK130-7132</strain>
    </source>
</reference>
<evidence type="ECO:0000313" key="2">
    <source>
        <dbReference type="EMBL" id="HJC68468.1"/>
    </source>
</evidence>
<dbReference type="InterPro" id="IPR050266">
    <property type="entry name" value="AB_hydrolase_sf"/>
</dbReference>
<accession>A0A9D2PY98</accession>
<dbReference type="InterPro" id="IPR029058">
    <property type="entry name" value="AB_hydrolase_fold"/>
</dbReference>